<evidence type="ECO:0000313" key="2">
    <source>
        <dbReference type="Proteomes" id="UP001054252"/>
    </source>
</evidence>
<organism evidence="1 2">
    <name type="scientific">Rubroshorea leprosula</name>
    <dbReference type="NCBI Taxonomy" id="152421"/>
    <lineage>
        <taxon>Eukaryota</taxon>
        <taxon>Viridiplantae</taxon>
        <taxon>Streptophyta</taxon>
        <taxon>Embryophyta</taxon>
        <taxon>Tracheophyta</taxon>
        <taxon>Spermatophyta</taxon>
        <taxon>Magnoliopsida</taxon>
        <taxon>eudicotyledons</taxon>
        <taxon>Gunneridae</taxon>
        <taxon>Pentapetalae</taxon>
        <taxon>rosids</taxon>
        <taxon>malvids</taxon>
        <taxon>Malvales</taxon>
        <taxon>Dipterocarpaceae</taxon>
        <taxon>Rubroshorea</taxon>
    </lineage>
</organism>
<keyword evidence="2" id="KW-1185">Reference proteome</keyword>
<proteinExistence type="predicted"/>
<name>A0AAV5J4L4_9ROSI</name>
<accession>A0AAV5J4L4</accession>
<protein>
    <submittedName>
        <fullName evidence="1">Uncharacterized protein</fullName>
    </submittedName>
</protein>
<dbReference type="AlphaFoldDB" id="A0AAV5J4L4"/>
<gene>
    <name evidence="1" type="ORF">SLEP1_g21055</name>
</gene>
<comment type="caution">
    <text evidence="1">The sequence shown here is derived from an EMBL/GenBank/DDBJ whole genome shotgun (WGS) entry which is preliminary data.</text>
</comment>
<reference evidence="1 2" key="1">
    <citation type="journal article" date="2021" name="Commun. Biol.">
        <title>The genome of Shorea leprosula (Dipterocarpaceae) highlights the ecological relevance of drought in aseasonal tropical rainforests.</title>
        <authorList>
            <person name="Ng K.K.S."/>
            <person name="Kobayashi M.J."/>
            <person name="Fawcett J.A."/>
            <person name="Hatakeyama M."/>
            <person name="Paape T."/>
            <person name="Ng C.H."/>
            <person name="Ang C.C."/>
            <person name="Tnah L.H."/>
            <person name="Lee C.T."/>
            <person name="Nishiyama T."/>
            <person name="Sese J."/>
            <person name="O'Brien M.J."/>
            <person name="Copetti D."/>
            <person name="Mohd Noor M.I."/>
            <person name="Ong R.C."/>
            <person name="Putra M."/>
            <person name="Sireger I.Z."/>
            <person name="Indrioko S."/>
            <person name="Kosugi Y."/>
            <person name="Izuno A."/>
            <person name="Isagi Y."/>
            <person name="Lee S.L."/>
            <person name="Shimizu K.K."/>
        </authorList>
    </citation>
    <scope>NUCLEOTIDE SEQUENCE [LARGE SCALE GENOMIC DNA]</scope>
    <source>
        <strain evidence="1">214</strain>
    </source>
</reference>
<evidence type="ECO:0000313" key="1">
    <source>
        <dbReference type="EMBL" id="GKV09574.1"/>
    </source>
</evidence>
<sequence length="107" mass="11867">MVGVAPLTRSLPETYKDVYRFFTLEDDKGGAVDVFSGSPFMDSTSKGSKYLGIISPIISRVWTTSTIEGLESVLSWQHFMAKFTNFSTHAKGYEPILPSIIENIVPD</sequence>
<dbReference type="EMBL" id="BPVZ01000030">
    <property type="protein sequence ID" value="GKV09574.1"/>
    <property type="molecule type" value="Genomic_DNA"/>
</dbReference>
<dbReference type="Proteomes" id="UP001054252">
    <property type="component" value="Unassembled WGS sequence"/>
</dbReference>